<dbReference type="AlphaFoldDB" id="A0AAV4BVN1"/>
<organism evidence="1 2">
    <name type="scientific">Plakobranchus ocellatus</name>
    <dbReference type="NCBI Taxonomy" id="259542"/>
    <lineage>
        <taxon>Eukaryota</taxon>
        <taxon>Metazoa</taxon>
        <taxon>Spiralia</taxon>
        <taxon>Lophotrochozoa</taxon>
        <taxon>Mollusca</taxon>
        <taxon>Gastropoda</taxon>
        <taxon>Heterobranchia</taxon>
        <taxon>Euthyneura</taxon>
        <taxon>Panpulmonata</taxon>
        <taxon>Sacoglossa</taxon>
        <taxon>Placobranchoidea</taxon>
        <taxon>Plakobranchidae</taxon>
        <taxon>Plakobranchus</taxon>
    </lineage>
</organism>
<sequence>MAVHLSLVISSGSCDSPGVSHPEQIGSWDGTVYSAAPSANGAECECFHTNLCCIEFGSQISDPVPRSMRVTLLDLCLPRGQARFYHEWTPGSVHRLCNSQRLTAHQDVSLMKKSVSPLA</sequence>
<name>A0AAV4BVN1_9GAST</name>
<dbReference type="EMBL" id="BLXT01005500">
    <property type="protein sequence ID" value="GFO23102.1"/>
    <property type="molecule type" value="Genomic_DNA"/>
</dbReference>
<proteinExistence type="predicted"/>
<protein>
    <recommendedName>
        <fullName evidence="3">DUF4773 domain-containing protein</fullName>
    </recommendedName>
</protein>
<comment type="caution">
    <text evidence="1">The sequence shown here is derived from an EMBL/GenBank/DDBJ whole genome shotgun (WGS) entry which is preliminary data.</text>
</comment>
<evidence type="ECO:0000313" key="2">
    <source>
        <dbReference type="Proteomes" id="UP000735302"/>
    </source>
</evidence>
<keyword evidence="2" id="KW-1185">Reference proteome</keyword>
<evidence type="ECO:0008006" key="3">
    <source>
        <dbReference type="Google" id="ProtNLM"/>
    </source>
</evidence>
<accession>A0AAV4BVN1</accession>
<evidence type="ECO:0000313" key="1">
    <source>
        <dbReference type="EMBL" id="GFO23102.1"/>
    </source>
</evidence>
<reference evidence="1 2" key="1">
    <citation type="journal article" date="2021" name="Elife">
        <title>Chloroplast acquisition without the gene transfer in kleptoplastic sea slugs, Plakobranchus ocellatus.</title>
        <authorList>
            <person name="Maeda T."/>
            <person name="Takahashi S."/>
            <person name="Yoshida T."/>
            <person name="Shimamura S."/>
            <person name="Takaki Y."/>
            <person name="Nagai Y."/>
            <person name="Toyoda A."/>
            <person name="Suzuki Y."/>
            <person name="Arimoto A."/>
            <person name="Ishii H."/>
            <person name="Satoh N."/>
            <person name="Nishiyama T."/>
            <person name="Hasebe M."/>
            <person name="Maruyama T."/>
            <person name="Minagawa J."/>
            <person name="Obokata J."/>
            <person name="Shigenobu S."/>
        </authorList>
    </citation>
    <scope>NUCLEOTIDE SEQUENCE [LARGE SCALE GENOMIC DNA]</scope>
</reference>
<dbReference type="Proteomes" id="UP000735302">
    <property type="component" value="Unassembled WGS sequence"/>
</dbReference>
<gene>
    <name evidence="1" type="ORF">PoB_004960700</name>
</gene>